<proteinExistence type="predicted"/>
<sequence>MEVGAYAAVVENTGQCTLTLTKGTTVRSQTLDALSDVSTMSCGGFLIPGSDLSTGTWSAIVTYVSERSSGQSDPIEVTVP</sequence>
<accession>A0A1G6XX47</accession>
<dbReference type="AlphaFoldDB" id="A0A1G6XX47"/>
<protein>
    <submittedName>
        <fullName evidence="1">Uncharacterized protein</fullName>
    </submittedName>
</protein>
<dbReference type="STRING" id="1814289.SAMN05216410_0223"/>
<dbReference type="EMBL" id="FMYH01000012">
    <property type="protein sequence ID" value="SDD82253.1"/>
    <property type="molecule type" value="Genomic_DNA"/>
</dbReference>
<name>A0A1G6XX47_9MICO</name>
<gene>
    <name evidence="1" type="ORF">SAMN05216410_0223</name>
</gene>
<organism evidence="1 2">
    <name type="scientific">Sanguibacter gelidistatuariae</name>
    <dbReference type="NCBI Taxonomy" id="1814289"/>
    <lineage>
        <taxon>Bacteria</taxon>
        <taxon>Bacillati</taxon>
        <taxon>Actinomycetota</taxon>
        <taxon>Actinomycetes</taxon>
        <taxon>Micrococcales</taxon>
        <taxon>Sanguibacteraceae</taxon>
        <taxon>Sanguibacter</taxon>
    </lineage>
</organism>
<evidence type="ECO:0000313" key="1">
    <source>
        <dbReference type="EMBL" id="SDD82253.1"/>
    </source>
</evidence>
<keyword evidence="2" id="KW-1185">Reference proteome</keyword>
<dbReference type="Proteomes" id="UP000199039">
    <property type="component" value="Unassembled WGS sequence"/>
</dbReference>
<reference evidence="1 2" key="1">
    <citation type="submission" date="2016-09" db="EMBL/GenBank/DDBJ databases">
        <authorList>
            <person name="Capua I."/>
            <person name="De Benedictis P."/>
            <person name="Joannis T."/>
            <person name="Lombin L.H."/>
            <person name="Cattoli G."/>
        </authorList>
    </citation>
    <scope>NUCLEOTIDE SEQUENCE [LARGE SCALE GENOMIC DNA]</scope>
    <source>
        <strain evidence="1 2">ISLP-3</strain>
    </source>
</reference>
<evidence type="ECO:0000313" key="2">
    <source>
        <dbReference type="Proteomes" id="UP000199039"/>
    </source>
</evidence>